<feature type="region of interest" description="Disordered" evidence="1">
    <location>
        <begin position="434"/>
        <end position="471"/>
    </location>
</feature>
<feature type="region of interest" description="Disordered" evidence="1">
    <location>
        <begin position="636"/>
        <end position="734"/>
    </location>
</feature>
<feature type="compositionally biased region" description="Basic and acidic residues" evidence="1">
    <location>
        <begin position="702"/>
        <end position="727"/>
    </location>
</feature>
<evidence type="ECO:0000313" key="3">
    <source>
        <dbReference type="EMBL" id="KAK8890971.1"/>
    </source>
</evidence>
<comment type="caution">
    <text evidence="3">The sequence shown here is derived from an EMBL/GenBank/DDBJ whole genome shotgun (WGS) entry which is preliminary data.</text>
</comment>
<keyword evidence="4" id="KW-1185">Reference proteome</keyword>
<evidence type="ECO:0000313" key="4">
    <source>
        <dbReference type="Proteomes" id="UP001470230"/>
    </source>
</evidence>
<dbReference type="Gene3D" id="1.10.555.10">
    <property type="entry name" value="Rho GTPase activation protein"/>
    <property type="match status" value="1"/>
</dbReference>
<dbReference type="InterPro" id="IPR008936">
    <property type="entry name" value="Rho_GTPase_activation_prot"/>
</dbReference>
<feature type="region of interest" description="Disordered" evidence="1">
    <location>
        <begin position="376"/>
        <end position="397"/>
    </location>
</feature>
<evidence type="ECO:0000256" key="1">
    <source>
        <dbReference type="SAM" id="MobiDB-lite"/>
    </source>
</evidence>
<dbReference type="SUPFAM" id="SSF48350">
    <property type="entry name" value="GTPase activation domain, GAP"/>
    <property type="match status" value="1"/>
</dbReference>
<reference evidence="3 4" key="1">
    <citation type="submission" date="2024-04" db="EMBL/GenBank/DDBJ databases">
        <title>Tritrichomonas musculus Genome.</title>
        <authorList>
            <person name="Alves-Ferreira E."/>
            <person name="Grigg M."/>
            <person name="Lorenzi H."/>
            <person name="Galac M."/>
        </authorList>
    </citation>
    <scope>NUCLEOTIDE SEQUENCE [LARGE SCALE GENOMIC DNA]</scope>
    <source>
        <strain evidence="3 4">EAF2021</strain>
    </source>
</reference>
<feature type="region of interest" description="Disordered" evidence="1">
    <location>
        <begin position="509"/>
        <end position="530"/>
    </location>
</feature>
<feature type="compositionally biased region" description="Basic and acidic residues" evidence="1">
    <location>
        <begin position="661"/>
        <end position="688"/>
    </location>
</feature>
<feature type="domain" description="Rho-GAP" evidence="2">
    <location>
        <begin position="19"/>
        <end position="139"/>
    </location>
</feature>
<proteinExistence type="predicted"/>
<gene>
    <name evidence="3" type="ORF">M9Y10_028172</name>
</gene>
<feature type="compositionally biased region" description="Basic residues" evidence="1">
    <location>
        <begin position="436"/>
        <end position="445"/>
    </location>
</feature>
<name>A0ABR2KJE0_9EUKA</name>
<dbReference type="Pfam" id="PF00620">
    <property type="entry name" value="RhoGAP"/>
    <property type="match status" value="1"/>
</dbReference>
<dbReference type="EMBL" id="JAPFFF010000004">
    <property type="protein sequence ID" value="KAK8890971.1"/>
    <property type="molecule type" value="Genomic_DNA"/>
</dbReference>
<evidence type="ECO:0000259" key="2">
    <source>
        <dbReference type="Pfam" id="PF00620"/>
    </source>
</evidence>
<organism evidence="3 4">
    <name type="scientific">Tritrichomonas musculus</name>
    <dbReference type="NCBI Taxonomy" id="1915356"/>
    <lineage>
        <taxon>Eukaryota</taxon>
        <taxon>Metamonada</taxon>
        <taxon>Parabasalia</taxon>
        <taxon>Tritrichomonadida</taxon>
        <taxon>Tritrichomonadidae</taxon>
        <taxon>Tritrichomonas</taxon>
    </lineage>
</organism>
<protein>
    <recommendedName>
        <fullName evidence="2">Rho-GAP domain-containing protein</fullName>
    </recommendedName>
</protein>
<feature type="compositionally biased region" description="Basic and acidic residues" evidence="1">
    <location>
        <begin position="521"/>
        <end position="530"/>
    </location>
</feature>
<sequence length="734" mass="85588">MENEGFFGMVIEFYLGRIPFIITDLITQLEKSQWHTSKYLFNREYTDNRLEELISELKIKRVNNWAKYDNPAVLSIALLKYINSIFYNEPLITEDVQEILLSIQFTDSPLYLKLLRKILLKLYPGRFQTLSYLTDFLTRSYLLSEDRLFRIFSLPFFGPKSIKLNKPILKEIFRILLRNHDTVFQGSVSKEDAFLTNEQIDFLFKKYANGETVNTIHIEGNLSPEKISQKKLEKMLDEANSMDLINSVKNLHNNNIRFGESELNNCDSNFSNYYPISSNFLYQDSYTQTDCQKNSILSFSDNVIIIGFEPKSKKSKKETSSLSRSVKNKDLENEKDSPLIIKKKRKNLQINQPFVIETHSKTLTLQKNINNYSSYDDFSSSKTNSQTQSSSATSSTTSSYSFYSYTRLDPNLNKFDQTFEPIEAKKYIENNNNKTSKIKKSKRLRNFRDKSDTSDNISYSDNILNNNPNKIPNPPYIPDYLDANQALQKTNYATNHNFNNYFYADNSNERKANKNNENNDNNDKSDSQKGVEVKFDFYKNLVSSNTNEVLPPAPMLDPKFLNSPIFGNDNKMTQKYSQENDIYFEKNEIPSIDINDQITSENKTSESSKNVSFYLKNEPSDVKNSDDTDNTSLIIDVSNEESSNLNKSNIDDDESSQASSCKKEEEEKREIMNDDDIKKSSDEKEKKNFHIFNYFKRKNDKKKKDDKKYKKEKYSDNEKRSKDDKKDKKSKVKK</sequence>
<accession>A0ABR2KJE0</accession>
<dbReference type="InterPro" id="IPR000198">
    <property type="entry name" value="RhoGAP_dom"/>
</dbReference>
<dbReference type="Proteomes" id="UP001470230">
    <property type="component" value="Unassembled WGS sequence"/>
</dbReference>